<evidence type="ECO:0000313" key="9">
    <source>
        <dbReference type="Proteomes" id="UP000192927"/>
    </source>
</evidence>
<keyword evidence="5" id="KW-0687">Ribonucleoprotein</keyword>
<dbReference type="FunFam" id="2.40.50.100:FF:000042">
    <property type="entry name" value="50S ribosomal protein L27"/>
    <property type="match status" value="1"/>
</dbReference>
<evidence type="ECO:0000256" key="1">
    <source>
        <dbReference type="ARBA" id="ARBA00004173"/>
    </source>
</evidence>
<dbReference type="PRINTS" id="PR00063">
    <property type="entry name" value="RIBOSOMALL27"/>
</dbReference>
<name>A0A1W5D499_9LECA</name>
<accession>A0A1W5D499</accession>
<dbReference type="PANTHER" id="PTHR15893:SF0">
    <property type="entry name" value="LARGE RIBOSOMAL SUBUNIT PROTEIN BL27M"/>
    <property type="match status" value="1"/>
</dbReference>
<proteinExistence type="inferred from homology"/>
<keyword evidence="4" id="KW-0496">Mitochondrion</keyword>
<dbReference type="AlphaFoldDB" id="A0A1W5D499"/>
<comment type="subcellular location">
    <subcellularLocation>
        <location evidence="1">Mitochondrion</location>
    </subcellularLocation>
</comment>
<dbReference type="PANTHER" id="PTHR15893">
    <property type="entry name" value="RIBOSOMAL PROTEIN L27"/>
    <property type="match status" value="1"/>
</dbReference>
<feature type="region of interest" description="Disordered" evidence="7">
    <location>
        <begin position="54"/>
        <end position="73"/>
    </location>
</feature>
<evidence type="ECO:0000256" key="5">
    <source>
        <dbReference type="ARBA" id="ARBA00023274"/>
    </source>
</evidence>
<dbReference type="Pfam" id="PF01016">
    <property type="entry name" value="Ribosomal_L27"/>
    <property type="match status" value="1"/>
</dbReference>
<evidence type="ECO:0000313" key="8">
    <source>
        <dbReference type="EMBL" id="SLM37885.1"/>
    </source>
</evidence>
<evidence type="ECO:0000256" key="7">
    <source>
        <dbReference type="SAM" id="MobiDB-lite"/>
    </source>
</evidence>
<organism evidence="8 9">
    <name type="scientific">Lasallia pustulata</name>
    <dbReference type="NCBI Taxonomy" id="136370"/>
    <lineage>
        <taxon>Eukaryota</taxon>
        <taxon>Fungi</taxon>
        <taxon>Dikarya</taxon>
        <taxon>Ascomycota</taxon>
        <taxon>Pezizomycotina</taxon>
        <taxon>Lecanoromycetes</taxon>
        <taxon>OSLEUM clade</taxon>
        <taxon>Umbilicariomycetidae</taxon>
        <taxon>Umbilicariales</taxon>
        <taxon>Umbilicariaceae</taxon>
        <taxon>Lasallia</taxon>
    </lineage>
</organism>
<dbReference type="GO" id="GO:0006412">
    <property type="term" value="P:translation"/>
    <property type="evidence" value="ECO:0007669"/>
    <property type="project" value="InterPro"/>
</dbReference>
<evidence type="ECO:0000256" key="3">
    <source>
        <dbReference type="ARBA" id="ARBA00022980"/>
    </source>
</evidence>
<comment type="similarity">
    <text evidence="2">Belongs to the bacterial ribosomal protein bL27 family.</text>
</comment>
<keyword evidence="9" id="KW-1185">Reference proteome</keyword>
<keyword evidence="3 8" id="KW-0689">Ribosomal protein</keyword>
<dbReference type="Proteomes" id="UP000192927">
    <property type="component" value="Unassembled WGS sequence"/>
</dbReference>
<protein>
    <recommendedName>
        <fullName evidence="6">Large ribosomal subunit protein bL27m</fullName>
    </recommendedName>
</protein>
<evidence type="ECO:0000256" key="6">
    <source>
        <dbReference type="ARBA" id="ARBA00035267"/>
    </source>
</evidence>
<dbReference type="Gene3D" id="2.40.50.100">
    <property type="match status" value="1"/>
</dbReference>
<reference evidence="9" key="1">
    <citation type="submission" date="2017-03" db="EMBL/GenBank/DDBJ databases">
        <authorList>
            <person name="Sharma R."/>
            <person name="Thines M."/>
        </authorList>
    </citation>
    <scope>NUCLEOTIDE SEQUENCE [LARGE SCALE GENOMIC DNA]</scope>
</reference>
<evidence type="ECO:0000256" key="4">
    <source>
        <dbReference type="ARBA" id="ARBA00023128"/>
    </source>
</evidence>
<dbReference type="GO" id="GO:0005762">
    <property type="term" value="C:mitochondrial large ribosomal subunit"/>
    <property type="evidence" value="ECO:0007669"/>
    <property type="project" value="TreeGrafter"/>
</dbReference>
<dbReference type="GO" id="GO:0003735">
    <property type="term" value="F:structural constituent of ribosome"/>
    <property type="evidence" value="ECO:0007669"/>
    <property type="project" value="InterPro"/>
</dbReference>
<dbReference type="SUPFAM" id="SSF110324">
    <property type="entry name" value="Ribosomal L27 protein-like"/>
    <property type="match status" value="1"/>
</dbReference>
<feature type="compositionally biased region" description="Basic residues" evidence="7">
    <location>
        <begin position="62"/>
        <end position="73"/>
    </location>
</feature>
<sequence>MILQRTRMPMHAYLAALNAPWRPSSTLDGCLNALIRLQLSSAAPLTCTQVRHATHATEGRANRAKRGPGKRLGAKKSGEELVVPGNIIFKQRGTLWFPGDNCGMGRDHTIFALQKGYVKYYKDPEKHPKRKYIGVVFNRDDPLPLPRNSARRRRLGMVAAEMSTLAGNQEVEAADDELMDDNISKDVPKVRREATAEKEPPLRLGPRYMYRQPNWQIGRAAERANIKVRSYKRGDRWLAWRKVQARKAKNAERRGMRKRK</sequence>
<dbReference type="InterPro" id="IPR001684">
    <property type="entry name" value="Ribosomal_bL27"/>
</dbReference>
<dbReference type="EMBL" id="FWEW01001957">
    <property type="protein sequence ID" value="SLM37885.1"/>
    <property type="molecule type" value="Genomic_DNA"/>
</dbReference>
<evidence type="ECO:0000256" key="2">
    <source>
        <dbReference type="ARBA" id="ARBA00010797"/>
    </source>
</evidence>